<organism evidence="3 4">
    <name type="scientific">Pelobates cultripes</name>
    <name type="common">Western spadefoot toad</name>
    <dbReference type="NCBI Taxonomy" id="61616"/>
    <lineage>
        <taxon>Eukaryota</taxon>
        <taxon>Metazoa</taxon>
        <taxon>Chordata</taxon>
        <taxon>Craniata</taxon>
        <taxon>Vertebrata</taxon>
        <taxon>Euteleostomi</taxon>
        <taxon>Amphibia</taxon>
        <taxon>Batrachia</taxon>
        <taxon>Anura</taxon>
        <taxon>Pelobatoidea</taxon>
        <taxon>Pelobatidae</taxon>
        <taxon>Pelobates</taxon>
    </lineage>
</organism>
<feature type="compositionally biased region" description="Basic and acidic residues" evidence="1">
    <location>
        <begin position="152"/>
        <end position="172"/>
    </location>
</feature>
<feature type="region of interest" description="Disordered" evidence="1">
    <location>
        <begin position="150"/>
        <end position="172"/>
    </location>
</feature>
<accession>A0AAD1VXI4</accession>
<keyword evidence="2" id="KW-0472">Membrane</keyword>
<feature type="transmembrane region" description="Helical" evidence="2">
    <location>
        <begin position="101"/>
        <end position="125"/>
    </location>
</feature>
<evidence type="ECO:0000256" key="2">
    <source>
        <dbReference type="SAM" id="Phobius"/>
    </source>
</evidence>
<sequence length="172" mass="19940">MAIKTTTIREKERVPQRYSDRESVTESDWGRQSIIGTQKLTETFTERAPCRFYYKKMSEEEYQNVDHLRMQTFSHNIKDFKTSSSSRPLQPASFPPPSSRVLYGLATLCVGLLIVTAMLSVYITYQAVKGTDQRPESMLTNLSVTSNSKVESLTHKEEENQDRRRWLSMEED</sequence>
<name>A0AAD1VXI4_PELCU</name>
<gene>
    <name evidence="3" type="ORF">PECUL_23A052244</name>
</gene>
<keyword evidence="2" id="KW-0812">Transmembrane</keyword>
<reference evidence="3" key="1">
    <citation type="submission" date="2022-03" db="EMBL/GenBank/DDBJ databases">
        <authorList>
            <person name="Alioto T."/>
            <person name="Alioto T."/>
            <person name="Gomez Garrido J."/>
        </authorList>
    </citation>
    <scope>NUCLEOTIDE SEQUENCE</scope>
</reference>
<evidence type="ECO:0000313" key="4">
    <source>
        <dbReference type="Proteomes" id="UP001295444"/>
    </source>
</evidence>
<protein>
    <submittedName>
        <fullName evidence="3">Uncharacterized protein</fullName>
    </submittedName>
</protein>
<proteinExistence type="predicted"/>
<dbReference type="AlphaFoldDB" id="A0AAD1VXI4"/>
<dbReference type="Proteomes" id="UP001295444">
    <property type="component" value="Chromosome 03"/>
</dbReference>
<keyword evidence="4" id="KW-1185">Reference proteome</keyword>
<feature type="compositionally biased region" description="Basic and acidic residues" evidence="1">
    <location>
        <begin position="7"/>
        <end position="24"/>
    </location>
</feature>
<feature type="region of interest" description="Disordered" evidence="1">
    <location>
        <begin position="1"/>
        <end position="25"/>
    </location>
</feature>
<keyword evidence="2" id="KW-1133">Transmembrane helix</keyword>
<evidence type="ECO:0000313" key="3">
    <source>
        <dbReference type="EMBL" id="CAH2272551.1"/>
    </source>
</evidence>
<dbReference type="EMBL" id="OW240914">
    <property type="protein sequence ID" value="CAH2272551.1"/>
    <property type="molecule type" value="Genomic_DNA"/>
</dbReference>
<evidence type="ECO:0000256" key="1">
    <source>
        <dbReference type="SAM" id="MobiDB-lite"/>
    </source>
</evidence>